<proteinExistence type="inferred from homology"/>
<dbReference type="Pfam" id="PF16200">
    <property type="entry name" value="Band_7_C"/>
    <property type="match status" value="1"/>
</dbReference>
<accession>H9UMV3</accession>
<evidence type="ECO:0000256" key="1">
    <source>
        <dbReference type="ARBA" id="ARBA00004167"/>
    </source>
</evidence>
<dbReference type="CDD" id="cd08829">
    <property type="entry name" value="SPFH_paraslipin"/>
    <property type="match status" value="1"/>
</dbReference>
<dbReference type="HOGENOM" id="CLU_024949_2_2_12"/>
<dbReference type="InterPro" id="IPR036013">
    <property type="entry name" value="Band_7/SPFH_dom_sf"/>
</dbReference>
<dbReference type="SMART" id="SM00244">
    <property type="entry name" value="PHB"/>
    <property type="match status" value="1"/>
</dbReference>
<evidence type="ECO:0000256" key="2">
    <source>
        <dbReference type="ARBA" id="ARBA00008164"/>
    </source>
</evidence>
<keyword evidence="3" id="KW-0812">Transmembrane</keyword>
<dbReference type="Pfam" id="PF01145">
    <property type="entry name" value="Band_7"/>
    <property type="match status" value="1"/>
</dbReference>
<dbReference type="EMBL" id="CP003282">
    <property type="protein sequence ID" value="AFG38846.1"/>
    <property type="molecule type" value="Genomic_DNA"/>
</dbReference>
<name>H9UMV3_SPIAZ</name>
<keyword evidence="5" id="KW-0645">Protease</keyword>
<dbReference type="GO" id="GO:0006508">
    <property type="term" value="P:proteolysis"/>
    <property type="evidence" value="ECO:0007669"/>
    <property type="project" value="UniProtKB-KW"/>
</dbReference>
<dbReference type="AlphaFoldDB" id="H9UMV3"/>
<dbReference type="KEGG" id="sfc:Spiaf_2822"/>
<dbReference type="eggNOG" id="COG0330">
    <property type="taxonomic scope" value="Bacteria"/>
</dbReference>
<feature type="transmembrane region" description="Helical" evidence="3">
    <location>
        <begin position="6"/>
        <end position="23"/>
    </location>
</feature>
<dbReference type="PANTHER" id="PTHR43327">
    <property type="entry name" value="STOMATIN-LIKE PROTEIN 2, MITOCHONDRIAL"/>
    <property type="match status" value="1"/>
</dbReference>
<dbReference type="SUPFAM" id="SSF117892">
    <property type="entry name" value="Band 7/SPFH domain"/>
    <property type="match status" value="1"/>
</dbReference>
<gene>
    <name evidence="5" type="ordered locus">Spiaf_2822</name>
</gene>
<reference evidence="6" key="1">
    <citation type="journal article" date="2013" name="Stand. Genomic Sci.">
        <title>Complete genome sequence of the halophilic bacterium Spirochaeta africana type strain (Z-7692(T)) from the alkaline Lake Magadi in the East African Rift.</title>
        <authorList>
            <person name="Liolos K."/>
            <person name="Abt B."/>
            <person name="Scheuner C."/>
            <person name="Teshima H."/>
            <person name="Held B."/>
            <person name="Lapidus A."/>
            <person name="Nolan M."/>
            <person name="Lucas S."/>
            <person name="Deshpande S."/>
            <person name="Cheng J.F."/>
            <person name="Tapia R."/>
            <person name="Goodwin L.A."/>
            <person name="Pitluck S."/>
            <person name="Pagani I."/>
            <person name="Ivanova N."/>
            <person name="Mavromatis K."/>
            <person name="Mikhailova N."/>
            <person name="Huntemann M."/>
            <person name="Pati A."/>
            <person name="Chen A."/>
            <person name="Palaniappan K."/>
            <person name="Land M."/>
            <person name="Rohde M."/>
            <person name="Tindall B.J."/>
            <person name="Detter J.C."/>
            <person name="Goker M."/>
            <person name="Bristow J."/>
            <person name="Eisen J.A."/>
            <person name="Markowitz V."/>
            <person name="Hugenholtz P."/>
            <person name="Woyke T."/>
            <person name="Klenk H.P."/>
            <person name="Kyrpides N.C."/>
        </authorList>
    </citation>
    <scope>NUCLEOTIDE SEQUENCE</scope>
    <source>
        <strain evidence="6">ATCC 700263 / DSM 8902 / Z-7692</strain>
    </source>
</reference>
<keyword evidence="3" id="KW-0472">Membrane</keyword>
<evidence type="ECO:0000259" key="4">
    <source>
        <dbReference type="SMART" id="SM00244"/>
    </source>
</evidence>
<organism evidence="5 6">
    <name type="scientific">Spirochaeta africana (strain ATCC 700263 / DSM 8902 / Z-7692)</name>
    <dbReference type="NCBI Taxonomy" id="889378"/>
    <lineage>
        <taxon>Bacteria</taxon>
        <taxon>Pseudomonadati</taxon>
        <taxon>Spirochaetota</taxon>
        <taxon>Spirochaetia</taxon>
        <taxon>Spirochaetales</taxon>
        <taxon>Spirochaetaceae</taxon>
        <taxon>Spirochaeta</taxon>
    </lineage>
</organism>
<dbReference type="PATRIC" id="fig|889378.3.peg.2795"/>
<dbReference type="GO" id="GO:0098552">
    <property type="term" value="C:side of membrane"/>
    <property type="evidence" value="ECO:0007669"/>
    <property type="project" value="UniProtKB-ARBA"/>
</dbReference>
<keyword evidence="3" id="KW-1133">Transmembrane helix</keyword>
<dbReference type="Proteomes" id="UP000007383">
    <property type="component" value="Chromosome"/>
</dbReference>
<evidence type="ECO:0000256" key="3">
    <source>
        <dbReference type="SAM" id="Phobius"/>
    </source>
</evidence>
<keyword evidence="6" id="KW-1185">Reference proteome</keyword>
<dbReference type="PRINTS" id="PR00721">
    <property type="entry name" value="STOMATIN"/>
</dbReference>
<evidence type="ECO:0000313" key="6">
    <source>
        <dbReference type="Proteomes" id="UP000007383"/>
    </source>
</evidence>
<dbReference type="InterPro" id="IPR001107">
    <property type="entry name" value="Band_7"/>
</dbReference>
<sequence length="312" mass="34954">MSILFPFQLLFGVLGLVVVYSLFRSIRIIPAKSALVIERLGKYTHTLEAGFHVLIPFADRVKYTHSLKEQAIDVPSQPCFTQDNVKVEVDGVLYFKVTDPKKASYGITNYRYATIQLAQTTMRSIIGKLEMDKTFEERENINAAILRDIDEATDPWGVTITRYEIQNIRVPDNILTAMEIQLRAEREKRAVIARSVGEMESRINYSTGMMEESVNKSEGQKERFINEAEGKAAEIRAIAAATAASIEKVAKALEKDGGNEALSLKLSESYIQQLQQLAKKNTKLVLPMDLTDLGSVLNSVQYMLHKSGGETE</sequence>
<evidence type="ECO:0000313" key="5">
    <source>
        <dbReference type="EMBL" id="AFG38846.1"/>
    </source>
</evidence>
<dbReference type="PANTHER" id="PTHR43327:SF10">
    <property type="entry name" value="STOMATIN-LIKE PROTEIN 2, MITOCHONDRIAL"/>
    <property type="match status" value="1"/>
</dbReference>
<dbReference type="RefSeq" id="WP_014456828.1">
    <property type="nucleotide sequence ID" value="NC_017098.1"/>
</dbReference>
<keyword evidence="5" id="KW-0378">Hydrolase</keyword>
<dbReference type="GO" id="GO:0005886">
    <property type="term" value="C:plasma membrane"/>
    <property type="evidence" value="ECO:0007669"/>
    <property type="project" value="UniProtKB-ARBA"/>
</dbReference>
<dbReference type="InterPro" id="IPR050710">
    <property type="entry name" value="Band7/mec-2_domain"/>
</dbReference>
<dbReference type="OrthoDB" id="9809197at2"/>
<dbReference type="InterPro" id="IPR001972">
    <property type="entry name" value="Stomatin_HflK_fam"/>
</dbReference>
<dbReference type="Gene3D" id="3.30.479.30">
    <property type="entry name" value="Band 7 domain"/>
    <property type="match status" value="1"/>
</dbReference>
<protein>
    <submittedName>
        <fullName evidence="5">Membrane protease subunit, stomatin/prohibitin</fullName>
    </submittedName>
</protein>
<feature type="domain" description="Band 7" evidence="4">
    <location>
        <begin position="24"/>
        <end position="182"/>
    </location>
</feature>
<dbReference type="GO" id="GO:0008233">
    <property type="term" value="F:peptidase activity"/>
    <property type="evidence" value="ECO:0007669"/>
    <property type="project" value="UniProtKB-KW"/>
</dbReference>
<comment type="subcellular location">
    <subcellularLocation>
        <location evidence="1">Membrane</location>
        <topology evidence="1">Single-pass membrane protein</topology>
    </subcellularLocation>
</comment>
<dbReference type="FunFam" id="3.30.479.30:FF:000004">
    <property type="entry name" value="Putative membrane protease family, stomatin"/>
    <property type="match status" value="1"/>
</dbReference>
<dbReference type="InterPro" id="IPR032435">
    <property type="entry name" value="STML2-like_C"/>
</dbReference>
<dbReference type="STRING" id="889378.Spiaf_2822"/>
<comment type="similarity">
    <text evidence="2">Belongs to the band 7/mec-2 family.</text>
</comment>